<reference evidence="1" key="2">
    <citation type="journal article" date="2022" name="New Phytol.">
        <title>Evolutionary transition to the ectomycorrhizal habit in the genomes of a hyperdiverse lineage of mushroom-forming fungi.</title>
        <authorList>
            <person name="Looney B."/>
            <person name="Miyauchi S."/>
            <person name="Morin E."/>
            <person name="Drula E."/>
            <person name="Courty P.E."/>
            <person name="Kohler A."/>
            <person name="Kuo A."/>
            <person name="LaButti K."/>
            <person name="Pangilinan J."/>
            <person name="Lipzen A."/>
            <person name="Riley R."/>
            <person name="Andreopoulos W."/>
            <person name="He G."/>
            <person name="Johnson J."/>
            <person name="Nolan M."/>
            <person name="Tritt A."/>
            <person name="Barry K.W."/>
            <person name="Grigoriev I.V."/>
            <person name="Nagy L.G."/>
            <person name="Hibbett D."/>
            <person name="Henrissat B."/>
            <person name="Matheny P.B."/>
            <person name="Labbe J."/>
            <person name="Martin F.M."/>
        </authorList>
    </citation>
    <scope>NUCLEOTIDE SEQUENCE</scope>
    <source>
        <strain evidence="1">FP105234-sp</strain>
    </source>
</reference>
<dbReference type="EMBL" id="MU276113">
    <property type="protein sequence ID" value="KAI0041594.1"/>
    <property type="molecule type" value="Genomic_DNA"/>
</dbReference>
<evidence type="ECO:0000313" key="2">
    <source>
        <dbReference type="Proteomes" id="UP000814033"/>
    </source>
</evidence>
<accession>A0ACB8RBW5</accession>
<gene>
    <name evidence="1" type="ORF">FA95DRAFT_1610876</name>
</gene>
<sequence length="456" mass="51149">MHRCLRISEILDEILECLLADANKGSLAALACTTKMFLEPALNILWRDLNAFTPLICCLPWDLREAWGINDPVEKDYDQWVWYGPANEIQDLTPPPTPDVWERFDFYAKRVRSFHWDNRVGNAAYQLCERHRPSGHVSMPNLVHLTTAVHHWNDFASAVHALGPRLRTLTIIYKASFMALLSSGEFSRRSRQTFDDMRLRCPLMDTVSFQIREEDNVLEWMDLHRRPVNGVSESVCALPPVRSFTTALPITPQAVAALAGMPFLEHVDVALDNTWTSLRPGASAFELPHLPFASLKSLSLSVDHYQTLAPFTERVLAMHPSWQLEDFCIRFGVDGPDGSCAAIAEELHLVLGSLAKASPCNSLRSLEVACTYLPDRAHDHISVLPVDPCKSVTLANLLQPAYVFRNLRRLRIDVPGLPSMVDGGLVDAIAIALPELKCLDLQGFRHSFESNLLPGQ</sequence>
<evidence type="ECO:0000313" key="1">
    <source>
        <dbReference type="EMBL" id="KAI0041594.1"/>
    </source>
</evidence>
<keyword evidence="2" id="KW-1185">Reference proteome</keyword>
<comment type="caution">
    <text evidence="1">The sequence shown here is derived from an EMBL/GenBank/DDBJ whole genome shotgun (WGS) entry which is preliminary data.</text>
</comment>
<organism evidence="1 2">
    <name type="scientific">Auriscalpium vulgare</name>
    <dbReference type="NCBI Taxonomy" id="40419"/>
    <lineage>
        <taxon>Eukaryota</taxon>
        <taxon>Fungi</taxon>
        <taxon>Dikarya</taxon>
        <taxon>Basidiomycota</taxon>
        <taxon>Agaricomycotina</taxon>
        <taxon>Agaricomycetes</taxon>
        <taxon>Russulales</taxon>
        <taxon>Auriscalpiaceae</taxon>
        <taxon>Auriscalpium</taxon>
    </lineage>
</organism>
<reference evidence="1" key="1">
    <citation type="submission" date="2021-02" db="EMBL/GenBank/DDBJ databases">
        <authorList>
            <consortium name="DOE Joint Genome Institute"/>
            <person name="Ahrendt S."/>
            <person name="Looney B.P."/>
            <person name="Miyauchi S."/>
            <person name="Morin E."/>
            <person name="Drula E."/>
            <person name="Courty P.E."/>
            <person name="Chicoki N."/>
            <person name="Fauchery L."/>
            <person name="Kohler A."/>
            <person name="Kuo A."/>
            <person name="Labutti K."/>
            <person name="Pangilinan J."/>
            <person name="Lipzen A."/>
            <person name="Riley R."/>
            <person name="Andreopoulos W."/>
            <person name="He G."/>
            <person name="Johnson J."/>
            <person name="Barry K.W."/>
            <person name="Grigoriev I.V."/>
            <person name="Nagy L."/>
            <person name="Hibbett D."/>
            <person name="Henrissat B."/>
            <person name="Matheny P.B."/>
            <person name="Labbe J."/>
            <person name="Martin F."/>
        </authorList>
    </citation>
    <scope>NUCLEOTIDE SEQUENCE</scope>
    <source>
        <strain evidence="1">FP105234-sp</strain>
    </source>
</reference>
<proteinExistence type="predicted"/>
<name>A0ACB8RBW5_9AGAM</name>
<dbReference type="Proteomes" id="UP000814033">
    <property type="component" value="Unassembled WGS sequence"/>
</dbReference>
<protein>
    <submittedName>
        <fullName evidence="1">Uncharacterized protein</fullName>
    </submittedName>
</protein>